<comment type="caution">
    <text evidence="2">The sequence shown here is derived from an EMBL/GenBank/DDBJ whole genome shotgun (WGS) entry which is preliminary data.</text>
</comment>
<dbReference type="Gene3D" id="1.20.1290.10">
    <property type="entry name" value="AhpD-like"/>
    <property type="match status" value="1"/>
</dbReference>
<evidence type="ECO:0000313" key="2">
    <source>
        <dbReference type="EMBL" id="TDQ50871.1"/>
    </source>
</evidence>
<reference evidence="2 3" key="1">
    <citation type="submission" date="2019-03" db="EMBL/GenBank/DDBJ databases">
        <title>Genomic Encyclopedia of Type Strains, Phase IV (KMG-IV): sequencing the most valuable type-strain genomes for metagenomic binning, comparative biology and taxonomic classification.</title>
        <authorList>
            <person name="Goeker M."/>
        </authorList>
    </citation>
    <scope>NUCLEOTIDE SEQUENCE [LARGE SCALE GENOMIC DNA]</scope>
    <source>
        <strain evidence="2 3">DSM 45775</strain>
    </source>
</reference>
<dbReference type="EMBL" id="SNYO01000009">
    <property type="protein sequence ID" value="TDQ50871.1"/>
    <property type="molecule type" value="Genomic_DNA"/>
</dbReference>
<gene>
    <name evidence="2" type="ORF">EV188_10979</name>
</gene>
<dbReference type="AlphaFoldDB" id="A0A4R6UUJ9"/>
<dbReference type="OrthoDB" id="122912at2"/>
<dbReference type="InterPro" id="IPR003779">
    <property type="entry name" value="CMD-like"/>
</dbReference>
<dbReference type="InterPro" id="IPR010195">
    <property type="entry name" value="Uncharacterised_peroxidase-rel"/>
</dbReference>
<dbReference type="SUPFAM" id="SSF69118">
    <property type="entry name" value="AhpD-like"/>
    <property type="match status" value="1"/>
</dbReference>
<accession>A0A4R6UUJ9</accession>
<dbReference type="PANTHER" id="PTHR35446">
    <property type="entry name" value="SI:CH211-175M2.5"/>
    <property type="match status" value="1"/>
</dbReference>
<evidence type="ECO:0000259" key="1">
    <source>
        <dbReference type="Pfam" id="PF02627"/>
    </source>
</evidence>
<dbReference type="Gene3D" id="1.20.5.810">
    <property type="entry name" value="AhpD-like"/>
    <property type="match status" value="1"/>
</dbReference>
<keyword evidence="2" id="KW-0575">Peroxidase</keyword>
<keyword evidence="3" id="KW-1185">Reference proteome</keyword>
<dbReference type="NCBIfam" id="TIGR01926">
    <property type="entry name" value="peroxid_rel"/>
    <property type="match status" value="1"/>
</dbReference>
<dbReference type="Proteomes" id="UP000295705">
    <property type="component" value="Unassembled WGS sequence"/>
</dbReference>
<name>A0A4R6UUJ9_9PSEU</name>
<keyword evidence="2" id="KW-0560">Oxidoreductase</keyword>
<dbReference type="RefSeq" id="WP_133828939.1">
    <property type="nucleotide sequence ID" value="NZ_BAABHR010000003.1"/>
</dbReference>
<feature type="domain" description="Carboxymuconolactone decarboxylase-like" evidence="1">
    <location>
        <begin position="51"/>
        <end position="114"/>
    </location>
</feature>
<proteinExistence type="predicted"/>
<sequence>MTDTAVRTTERISRLGIADEDSLPPKVAQLYAAMEKQGGVPNWIKALAVHPDVLRRFLGYYEALFTPSNGVIPMLEREMIAAVVSNINGCTYCTMHHTGGMATHLESSERAQRISHNYREVDLSERERAICDFSVKVTEAPERMQDADFDALRAVGMSDEEIFEVLEVAAFFSFSNRLATPLAILPDSALFDFQRR</sequence>
<dbReference type="Pfam" id="PF02627">
    <property type="entry name" value="CMD"/>
    <property type="match status" value="1"/>
</dbReference>
<organism evidence="2 3">
    <name type="scientific">Actinomycetospora succinea</name>
    <dbReference type="NCBI Taxonomy" id="663603"/>
    <lineage>
        <taxon>Bacteria</taxon>
        <taxon>Bacillati</taxon>
        <taxon>Actinomycetota</taxon>
        <taxon>Actinomycetes</taxon>
        <taxon>Pseudonocardiales</taxon>
        <taxon>Pseudonocardiaceae</taxon>
        <taxon>Actinomycetospora</taxon>
    </lineage>
</organism>
<evidence type="ECO:0000313" key="3">
    <source>
        <dbReference type="Proteomes" id="UP000295705"/>
    </source>
</evidence>
<dbReference type="InterPro" id="IPR029032">
    <property type="entry name" value="AhpD-like"/>
</dbReference>
<dbReference type="GO" id="GO:0051920">
    <property type="term" value="F:peroxiredoxin activity"/>
    <property type="evidence" value="ECO:0007669"/>
    <property type="project" value="InterPro"/>
</dbReference>
<dbReference type="PANTHER" id="PTHR35446:SF2">
    <property type="entry name" value="CARBOXYMUCONOLACTONE DECARBOXYLASE-LIKE DOMAIN-CONTAINING PROTEIN"/>
    <property type="match status" value="1"/>
</dbReference>
<protein>
    <submittedName>
        <fullName evidence="2">Putative peroxidase-related enzyme</fullName>
    </submittedName>
</protein>